<proteinExistence type="predicted"/>
<feature type="region of interest" description="Disordered" evidence="3">
    <location>
        <begin position="1"/>
        <end position="55"/>
    </location>
</feature>
<keyword evidence="2" id="KW-0131">Cell cycle</keyword>
<name>A0AA89B9H0_9ASTE</name>
<protein>
    <recommendedName>
        <fullName evidence="6">Cyclin-dependent protein kinase inhibitor SMR4</fullName>
    </recommendedName>
</protein>
<gene>
    <name evidence="4" type="ORF">RJ639_036699</name>
</gene>
<dbReference type="PANTHER" id="PTHR33142:SF15">
    <property type="entry name" value="CYCLIN-DEPENDENT PROTEIN KINASE INHIBITOR SMR4"/>
    <property type="match status" value="1"/>
</dbReference>
<evidence type="ECO:0000313" key="4">
    <source>
        <dbReference type="EMBL" id="KAK3031903.1"/>
    </source>
</evidence>
<dbReference type="PANTHER" id="PTHR33142">
    <property type="entry name" value="CYCLIN-DEPENDENT PROTEIN KINASE INHIBITOR SMR13"/>
    <property type="match status" value="1"/>
</dbReference>
<comment type="caution">
    <text evidence="4">The sequence shown here is derived from an EMBL/GenBank/DDBJ whole genome shotgun (WGS) entry which is preliminary data.</text>
</comment>
<accession>A0AA89B9H0</accession>
<evidence type="ECO:0000256" key="2">
    <source>
        <dbReference type="ARBA" id="ARBA00023306"/>
    </source>
</evidence>
<dbReference type="Proteomes" id="UP001188597">
    <property type="component" value="Unassembled WGS sequence"/>
</dbReference>
<evidence type="ECO:0000256" key="1">
    <source>
        <dbReference type="ARBA" id="ARBA00023013"/>
    </source>
</evidence>
<dbReference type="GO" id="GO:0004860">
    <property type="term" value="F:protein kinase inhibitor activity"/>
    <property type="evidence" value="ECO:0007669"/>
    <property type="project" value="UniProtKB-KW"/>
</dbReference>
<keyword evidence="5" id="KW-1185">Reference proteome</keyword>
<dbReference type="AlphaFoldDB" id="A0AA89B9H0"/>
<organism evidence="4 5">
    <name type="scientific">Escallonia herrerae</name>
    <dbReference type="NCBI Taxonomy" id="1293975"/>
    <lineage>
        <taxon>Eukaryota</taxon>
        <taxon>Viridiplantae</taxon>
        <taxon>Streptophyta</taxon>
        <taxon>Embryophyta</taxon>
        <taxon>Tracheophyta</taxon>
        <taxon>Spermatophyta</taxon>
        <taxon>Magnoliopsida</taxon>
        <taxon>eudicotyledons</taxon>
        <taxon>Gunneridae</taxon>
        <taxon>Pentapetalae</taxon>
        <taxon>asterids</taxon>
        <taxon>campanulids</taxon>
        <taxon>Escalloniales</taxon>
        <taxon>Escalloniaceae</taxon>
        <taxon>Escallonia</taxon>
    </lineage>
</organism>
<evidence type="ECO:0000313" key="5">
    <source>
        <dbReference type="Proteomes" id="UP001188597"/>
    </source>
</evidence>
<dbReference type="InterPro" id="IPR040389">
    <property type="entry name" value="SMR"/>
</dbReference>
<reference evidence="4" key="1">
    <citation type="submission" date="2022-12" db="EMBL/GenBank/DDBJ databases">
        <title>Draft genome assemblies for two species of Escallonia (Escalloniales).</title>
        <authorList>
            <person name="Chanderbali A."/>
            <person name="Dervinis C."/>
            <person name="Anghel I."/>
            <person name="Soltis D."/>
            <person name="Soltis P."/>
            <person name="Zapata F."/>
        </authorList>
    </citation>
    <scope>NUCLEOTIDE SEQUENCE</scope>
    <source>
        <strain evidence="4">UCBG64.0493</strain>
        <tissue evidence="4">Leaf</tissue>
    </source>
</reference>
<sequence length="72" mass="7925">MEAGGGGYWEVEDGCSTPKQGAYRIPAATECPPPPRKNRPGSAKQRCPPKNGYFQPPDLEIFFSMASRREPL</sequence>
<evidence type="ECO:0000256" key="3">
    <source>
        <dbReference type="SAM" id="MobiDB-lite"/>
    </source>
</evidence>
<evidence type="ECO:0008006" key="6">
    <source>
        <dbReference type="Google" id="ProtNLM"/>
    </source>
</evidence>
<keyword evidence="1" id="KW-0649">Protein kinase inhibitor</keyword>
<dbReference type="EMBL" id="JAVXUP010000289">
    <property type="protein sequence ID" value="KAK3031903.1"/>
    <property type="molecule type" value="Genomic_DNA"/>
</dbReference>
<dbReference type="GO" id="GO:0032875">
    <property type="term" value="P:regulation of DNA endoreduplication"/>
    <property type="evidence" value="ECO:0007669"/>
    <property type="project" value="InterPro"/>
</dbReference>
<dbReference type="GO" id="GO:0005634">
    <property type="term" value="C:nucleus"/>
    <property type="evidence" value="ECO:0007669"/>
    <property type="project" value="TreeGrafter"/>
</dbReference>